<dbReference type="EMBL" id="JARBHB010000006">
    <property type="protein sequence ID" value="KAJ8881016.1"/>
    <property type="molecule type" value="Genomic_DNA"/>
</dbReference>
<comment type="caution">
    <text evidence="1">The sequence shown here is derived from an EMBL/GenBank/DDBJ whole genome shotgun (WGS) entry which is preliminary data.</text>
</comment>
<evidence type="ECO:0000313" key="1">
    <source>
        <dbReference type="EMBL" id="KAJ8881016.1"/>
    </source>
</evidence>
<reference evidence="1 2" key="1">
    <citation type="submission" date="2023-02" db="EMBL/GenBank/DDBJ databases">
        <title>LHISI_Scaffold_Assembly.</title>
        <authorList>
            <person name="Stuart O.P."/>
            <person name="Cleave R."/>
            <person name="Magrath M.J.L."/>
            <person name="Mikheyev A.S."/>
        </authorList>
    </citation>
    <scope>NUCLEOTIDE SEQUENCE [LARGE SCALE GENOMIC DNA]</scope>
    <source>
        <strain evidence="1">Daus_M_001</strain>
        <tissue evidence="1">Leg muscle</tissue>
    </source>
</reference>
<evidence type="ECO:0000313" key="2">
    <source>
        <dbReference type="Proteomes" id="UP001159363"/>
    </source>
</evidence>
<keyword evidence="2" id="KW-1185">Reference proteome</keyword>
<proteinExistence type="predicted"/>
<name>A0ABQ9H9X8_9NEOP</name>
<organism evidence="1 2">
    <name type="scientific">Dryococelus australis</name>
    <dbReference type="NCBI Taxonomy" id="614101"/>
    <lineage>
        <taxon>Eukaryota</taxon>
        <taxon>Metazoa</taxon>
        <taxon>Ecdysozoa</taxon>
        <taxon>Arthropoda</taxon>
        <taxon>Hexapoda</taxon>
        <taxon>Insecta</taxon>
        <taxon>Pterygota</taxon>
        <taxon>Neoptera</taxon>
        <taxon>Polyneoptera</taxon>
        <taxon>Phasmatodea</taxon>
        <taxon>Verophasmatodea</taxon>
        <taxon>Anareolatae</taxon>
        <taxon>Phasmatidae</taxon>
        <taxon>Eurycanthinae</taxon>
        <taxon>Dryococelus</taxon>
    </lineage>
</organism>
<gene>
    <name evidence="1" type="ORF">PR048_017489</name>
</gene>
<sequence length="153" mass="17791">MEEMVLYMRIIGRKTLMPFQKGLLMSIRSLLGLHNYLQKINSLKYIITCRLNQDLLEKLCFIHVSEALVVLIITQHQHILRACVEDDGVRKRPYLTSQMFTELNVNATENKDEENEEVQEEDVVTLLTRSWEENEALRYVAGYLVNACEDEGA</sequence>
<protein>
    <submittedName>
        <fullName evidence="1">Uncharacterized protein</fullName>
    </submittedName>
</protein>
<dbReference type="Proteomes" id="UP001159363">
    <property type="component" value="Chromosome 5"/>
</dbReference>
<accession>A0ABQ9H9X8</accession>